<dbReference type="AlphaFoldDB" id="A0A7X0S025"/>
<evidence type="ECO:0000256" key="1">
    <source>
        <dbReference type="SAM" id="Coils"/>
    </source>
</evidence>
<feature type="coiled-coil region" evidence="1">
    <location>
        <begin position="11"/>
        <end position="38"/>
    </location>
</feature>
<evidence type="ECO:0000313" key="2">
    <source>
        <dbReference type="EMBL" id="MBB6675691.1"/>
    </source>
</evidence>
<dbReference type="RefSeq" id="WP_185673535.1">
    <property type="nucleotide sequence ID" value="NZ_JACJVP010000096.1"/>
</dbReference>
<sequence length="96" mass="10962">MRRTKQEREAQALLLSEREQLKEDVRLAELECAAAQRRFEDALGIDQVDYAIYALEAAEKKLDMALRKAKMFWHANPEQEPLAVRLDGRAYGGEGA</sequence>
<dbReference type="Proteomes" id="UP000547209">
    <property type="component" value="Unassembled WGS sequence"/>
</dbReference>
<dbReference type="EMBL" id="JACJVP010000096">
    <property type="protein sequence ID" value="MBB6675691.1"/>
    <property type="molecule type" value="Genomic_DNA"/>
</dbReference>
<proteinExistence type="predicted"/>
<gene>
    <name evidence="2" type="ORF">H7C19_34020</name>
</gene>
<organism evidence="2 3">
    <name type="scientific">Cohnella nanjingensis</name>
    <dbReference type="NCBI Taxonomy" id="1387779"/>
    <lineage>
        <taxon>Bacteria</taxon>
        <taxon>Bacillati</taxon>
        <taxon>Bacillota</taxon>
        <taxon>Bacilli</taxon>
        <taxon>Bacillales</taxon>
        <taxon>Paenibacillaceae</taxon>
        <taxon>Cohnella</taxon>
    </lineage>
</organism>
<evidence type="ECO:0000313" key="3">
    <source>
        <dbReference type="Proteomes" id="UP000547209"/>
    </source>
</evidence>
<keyword evidence="1" id="KW-0175">Coiled coil</keyword>
<accession>A0A7X0S025</accession>
<keyword evidence="3" id="KW-1185">Reference proteome</keyword>
<comment type="caution">
    <text evidence="2">The sequence shown here is derived from an EMBL/GenBank/DDBJ whole genome shotgun (WGS) entry which is preliminary data.</text>
</comment>
<name>A0A7X0S025_9BACL</name>
<protein>
    <submittedName>
        <fullName evidence="2">DUF2508 domain-containing protein</fullName>
    </submittedName>
</protein>
<reference evidence="2 3" key="1">
    <citation type="submission" date="2020-08" db="EMBL/GenBank/DDBJ databases">
        <title>Cohnella phylogeny.</title>
        <authorList>
            <person name="Dunlap C."/>
        </authorList>
    </citation>
    <scope>NUCLEOTIDE SEQUENCE [LARGE SCALE GENOMIC DNA]</scope>
    <source>
        <strain evidence="2 3">DSM 28246</strain>
    </source>
</reference>